<dbReference type="Gene3D" id="3.40.250.10">
    <property type="entry name" value="Rhodanese-like domain"/>
    <property type="match status" value="1"/>
</dbReference>
<evidence type="ECO:0000313" key="3">
    <source>
        <dbReference type="Proteomes" id="UP000261520"/>
    </source>
</evidence>
<dbReference type="PANTHER" id="PTHR44086">
    <property type="entry name" value="THIOSULFATE SULFURTRANSFERASE RDL2, MITOCHONDRIAL-RELATED"/>
    <property type="match status" value="1"/>
</dbReference>
<reference evidence="2" key="2">
    <citation type="submission" date="2025-09" db="UniProtKB">
        <authorList>
            <consortium name="Ensembl"/>
        </authorList>
    </citation>
    <scope>IDENTIFICATION</scope>
</reference>
<dbReference type="SUPFAM" id="SSF52821">
    <property type="entry name" value="Rhodanese/Cell cycle control phosphatase"/>
    <property type="match status" value="1"/>
</dbReference>
<dbReference type="InterPro" id="IPR036873">
    <property type="entry name" value="Rhodanese-like_dom_sf"/>
</dbReference>
<dbReference type="Pfam" id="PF00581">
    <property type="entry name" value="Rhodanese"/>
    <property type="match status" value="1"/>
</dbReference>
<dbReference type="InterPro" id="IPR001763">
    <property type="entry name" value="Rhodanese-like_dom"/>
</dbReference>
<accession>A0A3B4BL31</accession>
<name>A0A3B4BL31_9GOBI</name>
<evidence type="ECO:0000259" key="1">
    <source>
        <dbReference type="PROSITE" id="PS50206"/>
    </source>
</evidence>
<dbReference type="SMART" id="SM00450">
    <property type="entry name" value="RHOD"/>
    <property type="match status" value="1"/>
</dbReference>
<dbReference type="PROSITE" id="PS50206">
    <property type="entry name" value="RHODANESE_3"/>
    <property type="match status" value="1"/>
</dbReference>
<sequence>MMPPSALVTVSQLKAMLDSKNAQLFDVRRPDEFQAGHIPSAVNILLDDLEVSLKLPSETFEQKFQVKAPAKTDDNIVFNCRSGVRSGQALDIARRLGFSKARHLQGGFNEWEAEEAKGKSS</sequence>
<protein>
    <recommendedName>
        <fullName evidence="1">Rhodanese domain-containing protein</fullName>
    </recommendedName>
</protein>
<dbReference type="Proteomes" id="UP000261520">
    <property type="component" value="Unplaced"/>
</dbReference>
<dbReference type="STRING" id="409849.ENSPMGP00000029451"/>
<feature type="domain" description="Rhodanese" evidence="1">
    <location>
        <begin position="18"/>
        <end position="116"/>
    </location>
</feature>
<evidence type="ECO:0000313" key="2">
    <source>
        <dbReference type="Ensembl" id="ENSPMGP00000029451.1"/>
    </source>
</evidence>
<dbReference type="Ensembl" id="ENSPMGT00000031346.1">
    <property type="protein sequence ID" value="ENSPMGP00000029451.1"/>
    <property type="gene ID" value="ENSPMGG00000023695.1"/>
</dbReference>
<organism evidence="2 3">
    <name type="scientific">Periophthalmus magnuspinnatus</name>
    <dbReference type="NCBI Taxonomy" id="409849"/>
    <lineage>
        <taxon>Eukaryota</taxon>
        <taxon>Metazoa</taxon>
        <taxon>Chordata</taxon>
        <taxon>Craniata</taxon>
        <taxon>Vertebrata</taxon>
        <taxon>Euteleostomi</taxon>
        <taxon>Actinopterygii</taxon>
        <taxon>Neopterygii</taxon>
        <taxon>Teleostei</taxon>
        <taxon>Neoteleostei</taxon>
        <taxon>Acanthomorphata</taxon>
        <taxon>Gobiaria</taxon>
        <taxon>Gobiiformes</taxon>
        <taxon>Gobioidei</taxon>
        <taxon>Gobiidae</taxon>
        <taxon>Oxudercinae</taxon>
        <taxon>Periophthalmus</taxon>
    </lineage>
</organism>
<proteinExistence type="predicted"/>
<keyword evidence="3" id="KW-1185">Reference proteome</keyword>
<reference evidence="2" key="1">
    <citation type="submission" date="2025-08" db="UniProtKB">
        <authorList>
            <consortium name="Ensembl"/>
        </authorList>
    </citation>
    <scope>IDENTIFICATION</scope>
</reference>
<dbReference type="PANTHER" id="PTHR44086:SF4">
    <property type="entry name" value="THIOSULFATE SULFURTRANSFERASE_RHODANESE-LIKE DOMAIN-CONTAINING PROTEIN 1-RELATED"/>
    <property type="match status" value="1"/>
</dbReference>
<dbReference type="AlphaFoldDB" id="A0A3B4BL31"/>